<name>A0A6A4KRY8_9ERIC</name>
<dbReference type="OrthoDB" id="1664687at2759"/>
<sequence>MSKYCSGEHDEELEFLCRKSTAASLQNSNHLGVLPVTKLSRVKMSDGIDDATERGRRRNEGHPLRIQTNFQSPATSVNQVFAQRMQLFRIDNGNTSVQFLMGMESWLIPIVNDDFYNPFSQNF</sequence>
<evidence type="ECO:0000313" key="1">
    <source>
        <dbReference type="EMBL" id="KAE9445639.1"/>
    </source>
</evidence>
<feature type="non-terminal residue" evidence="1">
    <location>
        <position position="1"/>
    </location>
</feature>
<gene>
    <name evidence="1" type="ORF">C3L33_22460</name>
</gene>
<comment type="caution">
    <text evidence="1">The sequence shown here is derived from an EMBL/GenBank/DDBJ whole genome shotgun (WGS) entry which is preliminary data.</text>
</comment>
<protein>
    <submittedName>
        <fullName evidence="1">Uncharacterized protein</fullName>
    </submittedName>
</protein>
<reference evidence="1" key="1">
    <citation type="journal article" date="2019" name="Genome Biol. Evol.">
        <title>The Rhododendron genome and chromosomal organization provide insight into shared whole-genome duplications across the heath family (Ericaceae).</title>
        <authorList>
            <person name="Soza V.L."/>
            <person name="Lindsley D."/>
            <person name="Waalkes A."/>
            <person name="Ramage E."/>
            <person name="Patwardhan R.P."/>
            <person name="Burton J.N."/>
            <person name="Adey A."/>
            <person name="Kumar A."/>
            <person name="Qiu R."/>
            <person name="Shendure J."/>
            <person name="Hall B."/>
        </authorList>
    </citation>
    <scope>NUCLEOTIDE SEQUENCE</scope>
    <source>
        <strain evidence="1">RSF 1966-606</strain>
    </source>
</reference>
<dbReference type="EMBL" id="QEFC01004043">
    <property type="protein sequence ID" value="KAE9445639.1"/>
    <property type="molecule type" value="Genomic_DNA"/>
</dbReference>
<accession>A0A6A4KRY8</accession>
<proteinExistence type="predicted"/>
<organism evidence="1">
    <name type="scientific">Rhododendron williamsianum</name>
    <dbReference type="NCBI Taxonomy" id="262921"/>
    <lineage>
        <taxon>Eukaryota</taxon>
        <taxon>Viridiplantae</taxon>
        <taxon>Streptophyta</taxon>
        <taxon>Embryophyta</taxon>
        <taxon>Tracheophyta</taxon>
        <taxon>Spermatophyta</taxon>
        <taxon>Magnoliopsida</taxon>
        <taxon>eudicotyledons</taxon>
        <taxon>Gunneridae</taxon>
        <taxon>Pentapetalae</taxon>
        <taxon>asterids</taxon>
        <taxon>Ericales</taxon>
        <taxon>Ericaceae</taxon>
        <taxon>Ericoideae</taxon>
        <taxon>Rhodoreae</taxon>
        <taxon>Rhododendron</taxon>
    </lineage>
</organism>
<dbReference type="AlphaFoldDB" id="A0A6A4KRY8"/>